<name>A0ABP7SRL7_9PSEU</name>
<evidence type="ECO:0008006" key="3">
    <source>
        <dbReference type="Google" id="ProtNLM"/>
    </source>
</evidence>
<comment type="caution">
    <text evidence="1">The sequence shown here is derived from an EMBL/GenBank/DDBJ whole genome shotgun (WGS) entry which is preliminary data.</text>
</comment>
<evidence type="ECO:0000313" key="1">
    <source>
        <dbReference type="EMBL" id="GAA4015564.1"/>
    </source>
</evidence>
<gene>
    <name evidence="1" type="ORF">GCM10022247_43100</name>
</gene>
<dbReference type="Proteomes" id="UP001501747">
    <property type="component" value="Unassembled WGS sequence"/>
</dbReference>
<proteinExistence type="predicted"/>
<protein>
    <recommendedName>
        <fullName evidence="3">Secreted protein</fullName>
    </recommendedName>
</protein>
<reference evidence="2" key="1">
    <citation type="journal article" date="2019" name="Int. J. Syst. Evol. Microbiol.">
        <title>The Global Catalogue of Microorganisms (GCM) 10K type strain sequencing project: providing services to taxonomists for standard genome sequencing and annotation.</title>
        <authorList>
            <consortium name="The Broad Institute Genomics Platform"/>
            <consortium name="The Broad Institute Genome Sequencing Center for Infectious Disease"/>
            <person name="Wu L."/>
            <person name="Ma J."/>
        </authorList>
    </citation>
    <scope>NUCLEOTIDE SEQUENCE [LARGE SCALE GENOMIC DNA]</scope>
    <source>
        <strain evidence="2">JCM 17342</strain>
    </source>
</reference>
<organism evidence="1 2">
    <name type="scientific">Allokutzneria multivorans</name>
    <dbReference type="NCBI Taxonomy" id="1142134"/>
    <lineage>
        <taxon>Bacteria</taxon>
        <taxon>Bacillati</taxon>
        <taxon>Actinomycetota</taxon>
        <taxon>Actinomycetes</taxon>
        <taxon>Pseudonocardiales</taxon>
        <taxon>Pseudonocardiaceae</taxon>
        <taxon>Allokutzneria</taxon>
    </lineage>
</organism>
<evidence type="ECO:0000313" key="2">
    <source>
        <dbReference type="Proteomes" id="UP001501747"/>
    </source>
</evidence>
<sequence>MRLCLVTFAVVTVVPRGASSGLASGFSGPPHAVVATAVTTANPLNRRIVLFRTKIPNSIVTGSHR</sequence>
<dbReference type="EMBL" id="BAABAL010000017">
    <property type="protein sequence ID" value="GAA4015564.1"/>
    <property type="molecule type" value="Genomic_DNA"/>
</dbReference>
<keyword evidence="2" id="KW-1185">Reference proteome</keyword>
<accession>A0ABP7SRL7</accession>